<accession>A0A4P9ZCV2</accession>
<sequence length="362" mass="41461">MKLRSWNPRLLQHFASLPKFKSVYNYKYISDAESAQRLIDCMDFRAKYPNSAGNLDIVDIFPGSGLFSTMVNCELQPRNHVVLEKERDNVAVWTSRLKALQASGNRENFRFYPLDGYEWDTYTKLIDEYGAIRPVVQARDRVHDQLLVLANLTAPATGESVLAQWIQCCANQNWLQKYGRVRMFIFVRHASSLKFLAGPTFLKRNRAALKRDIYTDSTLVALLDIVNETHATPGDGFDPAMLFAHQPLVLHNGAVAPTPGDFSMMEIVPRAGLEDLDVFDVDHLCQSLMYKSHLSIRECLAMVGPGAPDDLAPKIREEILEKKPRQLTRKEFLEIYRVYTLWPFKATFVDTVDILMDDYRSF</sequence>
<protein>
    <recommendedName>
        <fullName evidence="7">rRNA adenine N(6)-methyltransferase</fullName>
        <ecNumber evidence="7">2.1.1.-</ecNumber>
    </recommendedName>
</protein>
<keyword evidence="4 7" id="KW-0949">S-adenosyl-L-methionine</keyword>
<dbReference type="GO" id="GO:0032259">
    <property type="term" value="P:methylation"/>
    <property type="evidence" value="ECO:0007669"/>
    <property type="project" value="UniProtKB-KW"/>
</dbReference>
<keyword evidence="9" id="KW-1185">Reference proteome</keyword>
<dbReference type="InterPro" id="IPR029063">
    <property type="entry name" value="SAM-dependent_MTases_sf"/>
</dbReference>
<dbReference type="Gene3D" id="1.10.8.100">
    <property type="entry name" value="Ribosomal RNA adenine dimethylase-like, domain 2"/>
    <property type="match status" value="1"/>
</dbReference>
<name>A0A4P9ZCV2_9ASCO</name>
<dbReference type="Gene3D" id="3.40.50.150">
    <property type="entry name" value="Vaccinia Virus protein VP39"/>
    <property type="match status" value="1"/>
</dbReference>
<gene>
    <name evidence="8" type="ORF">METBISCDRAFT_27622</name>
</gene>
<dbReference type="SUPFAM" id="SSF53335">
    <property type="entry name" value="S-adenosyl-L-methionine-dependent methyltransferases"/>
    <property type="match status" value="1"/>
</dbReference>
<evidence type="ECO:0000256" key="4">
    <source>
        <dbReference type="ARBA" id="ARBA00022691"/>
    </source>
</evidence>
<reference evidence="9" key="1">
    <citation type="journal article" date="2018" name="Nat. Microbiol.">
        <title>Leveraging single-cell genomics to expand the fungal tree of life.</title>
        <authorList>
            <person name="Ahrendt S.R."/>
            <person name="Quandt C.A."/>
            <person name="Ciobanu D."/>
            <person name="Clum A."/>
            <person name="Salamov A."/>
            <person name="Andreopoulos B."/>
            <person name="Cheng J.F."/>
            <person name="Woyke T."/>
            <person name="Pelin A."/>
            <person name="Henrissat B."/>
            <person name="Reynolds N.K."/>
            <person name="Benny G.L."/>
            <person name="Smith M.E."/>
            <person name="James T.Y."/>
            <person name="Grigoriev I.V."/>
        </authorList>
    </citation>
    <scope>NUCLEOTIDE SEQUENCE [LARGE SCALE GENOMIC DNA]</scope>
    <source>
        <strain evidence="9">Baker2002</strain>
    </source>
</reference>
<evidence type="ECO:0000256" key="6">
    <source>
        <dbReference type="ARBA" id="ARBA00024915"/>
    </source>
</evidence>
<dbReference type="InterPro" id="IPR001737">
    <property type="entry name" value="KsgA/Erm"/>
</dbReference>
<dbReference type="EC" id="2.1.1.-" evidence="7"/>
<evidence type="ECO:0000313" key="8">
    <source>
        <dbReference type="EMBL" id="RKP30192.1"/>
    </source>
</evidence>
<keyword evidence="5" id="KW-0694">RNA-binding</keyword>
<keyword evidence="3 7" id="KW-0808">Transferase</keyword>
<dbReference type="OrthoDB" id="16079at2759"/>
<proteinExistence type="inferred from homology"/>
<keyword evidence="2 7" id="KW-0489">Methyltransferase</keyword>
<comment type="function">
    <text evidence="6">Mitochondrial transcription factor that confers selective promoter recognition on the core subunit of the yeast mitochondrial RNA polymerase. Interacts with DNA in a non-specific manner.</text>
</comment>
<dbReference type="Proteomes" id="UP000268321">
    <property type="component" value="Unassembled WGS sequence"/>
</dbReference>
<dbReference type="InterPro" id="IPR023165">
    <property type="entry name" value="rRNA_Ade_diMease-like_C"/>
</dbReference>
<dbReference type="Pfam" id="PF00398">
    <property type="entry name" value="RrnaAD"/>
    <property type="match status" value="1"/>
</dbReference>
<evidence type="ECO:0000256" key="2">
    <source>
        <dbReference type="ARBA" id="ARBA00022603"/>
    </source>
</evidence>
<dbReference type="AlphaFoldDB" id="A0A4P9ZCV2"/>
<dbReference type="PANTHER" id="PTHR11727">
    <property type="entry name" value="DIMETHYLADENOSINE TRANSFERASE"/>
    <property type="match status" value="1"/>
</dbReference>
<dbReference type="GO" id="GO:0034245">
    <property type="term" value="C:mitochondrial DNA-directed RNA polymerase complex"/>
    <property type="evidence" value="ECO:0007669"/>
    <property type="project" value="TreeGrafter"/>
</dbReference>
<dbReference type="GO" id="GO:0006364">
    <property type="term" value="P:rRNA processing"/>
    <property type="evidence" value="ECO:0007669"/>
    <property type="project" value="UniProtKB-KW"/>
</dbReference>
<dbReference type="GO" id="GO:0005759">
    <property type="term" value="C:mitochondrial matrix"/>
    <property type="evidence" value="ECO:0007669"/>
    <property type="project" value="TreeGrafter"/>
</dbReference>
<dbReference type="PANTHER" id="PTHR11727:SF17">
    <property type="entry name" value="DIMETHYLADENOSINE TRANSFERASE 1, MITOCHONDRIAL"/>
    <property type="match status" value="1"/>
</dbReference>
<evidence type="ECO:0000313" key="9">
    <source>
        <dbReference type="Proteomes" id="UP000268321"/>
    </source>
</evidence>
<dbReference type="EMBL" id="ML004464">
    <property type="protein sequence ID" value="RKP30192.1"/>
    <property type="molecule type" value="Genomic_DNA"/>
</dbReference>
<keyword evidence="7" id="KW-0698">rRNA processing</keyword>
<comment type="subcellular location">
    <subcellularLocation>
        <location evidence="1">Mitochondrion</location>
    </subcellularLocation>
</comment>
<dbReference type="GO" id="GO:0034246">
    <property type="term" value="F:mitochondrial transcription factor activity"/>
    <property type="evidence" value="ECO:0007669"/>
    <property type="project" value="TreeGrafter"/>
</dbReference>
<dbReference type="GO" id="GO:0008168">
    <property type="term" value="F:methyltransferase activity"/>
    <property type="evidence" value="ECO:0007669"/>
    <property type="project" value="UniProtKB-KW"/>
</dbReference>
<dbReference type="GO" id="GO:0003723">
    <property type="term" value="F:RNA binding"/>
    <property type="evidence" value="ECO:0007669"/>
    <property type="project" value="UniProtKB-KW"/>
</dbReference>
<evidence type="ECO:0000256" key="1">
    <source>
        <dbReference type="ARBA" id="ARBA00004173"/>
    </source>
</evidence>
<dbReference type="GO" id="GO:0006391">
    <property type="term" value="P:transcription initiation at mitochondrial promoter"/>
    <property type="evidence" value="ECO:0007669"/>
    <property type="project" value="TreeGrafter"/>
</dbReference>
<comment type="similarity">
    <text evidence="7">Belongs to the class I-like SAM-binding methyltransferase superfamily. rRNA adenine N(6)-methyltransferase family.</text>
</comment>
<organism evidence="8 9">
    <name type="scientific">Metschnikowia bicuspidata</name>
    <dbReference type="NCBI Taxonomy" id="27322"/>
    <lineage>
        <taxon>Eukaryota</taxon>
        <taxon>Fungi</taxon>
        <taxon>Dikarya</taxon>
        <taxon>Ascomycota</taxon>
        <taxon>Saccharomycotina</taxon>
        <taxon>Pichiomycetes</taxon>
        <taxon>Metschnikowiaceae</taxon>
        <taxon>Metschnikowia</taxon>
    </lineage>
</organism>
<evidence type="ECO:0000256" key="7">
    <source>
        <dbReference type="RuleBase" id="RU362106"/>
    </source>
</evidence>
<evidence type="ECO:0000256" key="5">
    <source>
        <dbReference type="ARBA" id="ARBA00022884"/>
    </source>
</evidence>
<evidence type="ECO:0000256" key="3">
    <source>
        <dbReference type="ARBA" id="ARBA00022679"/>
    </source>
</evidence>